<accession>A0A4Z1CB86</accession>
<keyword evidence="3" id="KW-0282">Flagellum</keyword>
<proteinExistence type="predicted"/>
<protein>
    <submittedName>
        <fullName evidence="3">Flagellar hook-length control protein FliK</fullName>
    </submittedName>
</protein>
<gene>
    <name evidence="3" type="ORF">E5Q11_01500</name>
</gene>
<dbReference type="OrthoDB" id="6113047at2"/>
<feature type="compositionally biased region" description="Low complexity" evidence="1">
    <location>
        <begin position="198"/>
        <end position="213"/>
    </location>
</feature>
<feature type="region of interest" description="Disordered" evidence="1">
    <location>
        <begin position="198"/>
        <end position="229"/>
    </location>
</feature>
<sequence length="481" mass="51024">MKVPNGNLPPPAPDGPLQTARAALQGQPAEVSQANSARAQLAQLNLANRETVLARVAEVINQQSTGASRLLLDVRGQSLAVNATIGETALETGDWVKVMRAGNELRLMGKLATAAESTVARALAQRLPWQQSLDAGLARVLTALTSGVRADAGTAIPAPATGFTDAAQPLPPGVRQAIEQLATLLPNRQALSALVAGDAGPRGQAAPPAAGSAPLGGSGAATTTGPGAPAANQIRQWLEQSGVFAESRTARAPDAPPADLKLAIGRIIHQLLELQGQNLNAFNRLTPIPSPDLVQAPLQFPAASSPQMAQFSSEPVSVGQMLRLLAGVLNRITVNQLHSQILSTRTTADAPAPNNTLVVDLPWLNQNNEPRVIQVRVEEQARESDNDRNNRSRNTEWKLSLAMNLDEAGALHFDVSLGFGKVSAQVWAERQSTLQQARERLPELRRSLVDLGLEVTDLECRRGIPRGATTHLEHRLVDTRA</sequence>
<dbReference type="Gene3D" id="3.30.750.140">
    <property type="match status" value="1"/>
</dbReference>
<keyword evidence="3" id="KW-0969">Cilium</keyword>
<evidence type="ECO:0000313" key="3">
    <source>
        <dbReference type="EMBL" id="TGN41256.1"/>
    </source>
</evidence>
<dbReference type="Pfam" id="PF02120">
    <property type="entry name" value="Flg_hook"/>
    <property type="match status" value="1"/>
</dbReference>
<dbReference type="RefSeq" id="WP_135801642.1">
    <property type="nucleotide sequence ID" value="NZ_SRPF01000001.1"/>
</dbReference>
<keyword evidence="3" id="KW-0966">Cell projection</keyword>
<organism evidence="3 4">
    <name type="scientific">Marinobacter confluentis</name>
    <dbReference type="NCBI Taxonomy" id="1697557"/>
    <lineage>
        <taxon>Bacteria</taxon>
        <taxon>Pseudomonadati</taxon>
        <taxon>Pseudomonadota</taxon>
        <taxon>Gammaproteobacteria</taxon>
        <taxon>Pseudomonadales</taxon>
        <taxon>Marinobacteraceae</taxon>
        <taxon>Marinobacter</taxon>
    </lineage>
</organism>
<dbReference type="InterPro" id="IPR021136">
    <property type="entry name" value="Flagellar_hook_control-like_C"/>
</dbReference>
<keyword evidence="4" id="KW-1185">Reference proteome</keyword>
<feature type="compositionally biased region" description="Low complexity" evidence="1">
    <location>
        <begin position="220"/>
        <end position="229"/>
    </location>
</feature>
<dbReference type="Proteomes" id="UP000298325">
    <property type="component" value="Unassembled WGS sequence"/>
</dbReference>
<feature type="domain" description="Flagellar hook-length control protein-like C-terminal" evidence="2">
    <location>
        <begin position="391"/>
        <end position="465"/>
    </location>
</feature>
<dbReference type="AlphaFoldDB" id="A0A4Z1CB86"/>
<dbReference type="EMBL" id="SRPF01000001">
    <property type="protein sequence ID" value="TGN41256.1"/>
    <property type="molecule type" value="Genomic_DNA"/>
</dbReference>
<reference evidence="3 4" key="1">
    <citation type="submission" date="2019-04" db="EMBL/GenBank/DDBJ databases">
        <authorList>
            <person name="Park S."/>
            <person name="Yoon J.-H."/>
        </authorList>
    </citation>
    <scope>NUCLEOTIDE SEQUENCE [LARGE SCALE GENOMIC DNA]</scope>
    <source>
        <strain evidence="3 4">HJM-18</strain>
    </source>
</reference>
<comment type="caution">
    <text evidence="3">The sequence shown here is derived from an EMBL/GenBank/DDBJ whole genome shotgun (WGS) entry which is preliminary data.</text>
</comment>
<name>A0A4Z1CB86_9GAMM</name>
<dbReference type="InterPro" id="IPR038610">
    <property type="entry name" value="FliK-like_C_sf"/>
</dbReference>
<evidence type="ECO:0000259" key="2">
    <source>
        <dbReference type="Pfam" id="PF02120"/>
    </source>
</evidence>
<evidence type="ECO:0000313" key="4">
    <source>
        <dbReference type="Proteomes" id="UP000298325"/>
    </source>
</evidence>
<evidence type="ECO:0000256" key="1">
    <source>
        <dbReference type="SAM" id="MobiDB-lite"/>
    </source>
</evidence>